<dbReference type="PANTHER" id="PTHR11010">
    <property type="entry name" value="PROTEASE S28 PRO-X CARBOXYPEPTIDASE-RELATED"/>
    <property type="match status" value="1"/>
</dbReference>
<dbReference type="Gene3D" id="1.20.120.980">
    <property type="entry name" value="Serine carboxypeptidase S28, SKS domain"/>
    <property type="match status" value="1"/>
</dbReference>
<accession>A0A2Y9R0G5</accession>
<sequence>MARALRWLLLSLLLLLFCSCAQSFLKRQTRGDPSSTAKHHSSHWFDQKLDHFSKKRSRFWLQWKDIFLAYLLTNCSLHEVKEIERSLQSTPEGYGKANLMLSVTVTQVILIQSSSWAWNKYSICFQNIHFYFIVKLMLSSIFSTLVIATNSMHLSFNYRDLSTTSLRYLSSRQALGDIVNFRTEIARKLGLTKNKWVTFGGSYGGSLAVWSRIKYPNLFAAAVGSSAPVQAKLNFYEYNEVIGRILSAHNSECTKAVKEAFAILVHMLKRQKYYSKVEKDFMLCEPIKINSPKDTAFLMVNMIHLVHFFVHKQLNKIIKGEPDELSIDNLCDNMNDASLGSPYDRFTKIAHLFLKSKDKDCLSANYSDELEELSNSSLDDLHIKYERQWLYQCCTEFGFFETTDSKNQPFSGTPLRYFFQMCSDVFGPEFSRDLVARGVKTTNKYYGGFNVNGSKIIFSNGSNDPWHHLGITKDISKDLPAVFIKGEGHCADVSEQDDTDSAELIEAREKIFQILQKWLKQ</sequence>
<keyword evidence="8" id="KW-1185">Reference proteome</keyword>
<feature type="chain" id="PRO_5016127712" evidence="7">
    <location>
        <begin position="24"/>
        <end position="521"/>
    </location>
</feature>
<evidence type="ECO:0000256" key="3">
    <source>
        <dbReference type="ARBA" id="ARBA00022729"/>
    </source>
</evidence>
<keyword evidence="3 7" id="KW-0732">Signal</keyword>
<protein>
    <submittedName>
        <fullName evidence="9">Thymus-specific serine protease-like</fullName>
    </submittedName>
</protein>
<feature type="transmembrane region" description="Helical" evidence="6">
    <location>
        <begin position="130"/>
        <end position="149"/>
    </location>
</feature>
<evidence type="ECO:0000256" key="4">
    <source>
        <dbReference type="ARBA" id="ARBA00022801"/>
    </source>
</evidence>
<dbReference type="KEGG" id="tmu:101346052"/>
<organism evidence="8 9">
    <name type="scientific">Trichechus manatus latirostris</name>
    <name type="common">Florida manatee</name>
    <dbReference type="NCBI Taxonomy" id="127582"/>
    <lineage>
        <taxon>Eukaryota</taxon>
        <taxon>Metazoa</taxon>
        <taxon>Chordata</taxon>
        <taxon>Craniata</taxon>
        <taxon>Vertebrata</taxon>
        <taxon>Euteleostomi</taxon>
        <taxon>Mammalia</taxon>
        <taxon>Eutheria</taxon>
        <taxon>Afrotheria</taxon>
        <taxon>Sirenia</taxon>
        <taxon>Trichechidae</taxon>
        <taxon>Trichechus</taxon>
    </lineage>
</organism>
<dbReference type="InterPro" id="IPR008758">
    <property type="entry name" value="Peptidase_S28"/>
</dbReference>
<dbReference type="Pfam" id="PF05577">
    <property type="entry name" value="Peptidase_S28"/>
    <property type="match status" value="1"/>
</dbReference>
<keyword evidence="6" id="KW-0812">Transmembrane</keyword>
<dbReference type="AlphaFoldDB" id="A0A2Y9R0G5"/>
<dbReference type="GO" id="GO:0006508">
    <property type="term" value="P:proteolysis"/>
    <property type="evidence" value="ECO:0007669"/>
    <property type="project" value="UniProtKB-KW"/>
</dbReference>
<keyword evidence="2" id="KW-0645">Protease</keyword>
<evidence type="ECO:0000313" key="8">
    <source>
        <dbReference type="Proteomes" id="UP000248480"/>
    </source>
</evidence>
<comment type="similarity">
    <text evidence="1">Belongs to the peptidase S28 family.</text>
</comment>
<evidence type="ECO:0000256" key="2">
    <source>
        <dbReference type="ARBA" id="ARBA00022670"/>
    </source>
</evidence>
<keyword evidence="5" id="KW-0325">Glycoprotein</keyword>
<feature type="signal peptide" evidence="7">
    <location>
        <begin position="1"/>
        <end position="23"/>
    </location>
</feature>
<keyword evidence="6" id="KW-0472">Membrane</keyword>
<keyword evidence="6" id="KW-1133">Transmembrane helix</keyword>
<keyword evidence="4" id="KW-0378">Hydrolase</keyword>
<dbReference type="InterPro" id="IPR029058">
    <property type="entry name" value="AB_hydrolase_fold"/>
</dbReference>
<name>A0A2Y9R0G5_TRIMA</name>
<gene>
    <name evidence="9" type="primary">LOC101346052</name>
</gene>
<dbReference type="RefSeq" id="XP_023586971.1">
    <property type="nucleotide sequence ID" value="XM_023731203.1"/>
</dbReference>
<dbReference type="Gene3D" id="3.40.50.1820">
    <property type="entry name" value="alpha/beta hydrolase"/>
    <property type="match status" value="1"/>
</dbReference>
<dbReference type="Proteomes" id="UP000248480">
    <property type="component" value="Unplaced"/>
</dbReference>
<dbReference type="InterPro" id="IPR042269">
    <property type="entry name" value="Ser_carbopepase_S28_SKS"/>
</dbReference>
<dbReference type="GeneID" id="101346052"/>
<evidence type="ECO:0000256" key="6">
    <source>
        <dbReference type="SAM" id="Phobius"/>
    </source>
</evidence>
<evidence type="ECO:0000256" key="7">
    <source>
        <dbReference type="SAM" id="SignalP"/>
    </source>
</evidence>
<proteinExistence type="inferred from homology"/>
<dbReference type="SUPFAM" id="SSF53474">
    <property type="entry name" value="alpha/beta-Hydrolases"/>
    <property type="match status" value="1"/>
</dbReference>
<reference evidence="9" key="1">
    <citation type="submission" date="2025-08" db="UniProtKB">
        <authorList>
            <consortium name="RefSeq"/>
        </authorList>
    </citation>
    <scope>IDENTIFICATION</scope>
</reference>
<dbReference type="InParanoid" id="A0A2Y9R0G5"/>
<dbReference type="GO" id="GO:0070008">
    <property type="term" value="F:serine-type exopeptidase activity"/>
    <property type="evidence" value="ECO:0007669"/>
    <property type="project" value="InterPro"/>
</dbReference>
<dbReference type="GO" id="GO:0008239">
    <property type="term" value="F:dipeptidyl-peptidase activity"/>
    <property type="evidence" value="ECO:0007669"/>
    <property type="project" value="TreeGrafter"/>
</dbReference>
<dbReference type="PANTHER" id="PTHR11010:SF117">
    <property type="entry name" value="SERINE PROTEASE 16"/>
    <property type="match status" value="1"/>
</dbReference>
<evidence type="ECO:0000256" key="1">
    <source>
        <dbReference type="ARBA" id="ARBA00011079"/>
    </source>
</evidence>
<evidence type="ECO:0000256" key="5">
    <source>
        <dbReference type="ARBA" id="ARBA00023180"/>
    </source>
</evidence>
<dbReference type="PROSITE" id="PS51257">
    <property type="entry name" value="PROKAR_LIPOPROTEIN"/>
    <property type="match status" value="1"/>
</dbReference>
<evidence type="ECO:0000313" key="9">
    <source>
        <dbReference type="RefSeq" id="XP_023586971.1"/>
    </source>
</evidence>